<evidence type="ECO:0000313" key="2">
    <source>
        <dbReference type="Proteomes" id="UP001472677"/>
    </source>
</evidence>
<sequence>MSLNRLATFEIGENPRCGICGKEGWDQFGGDQWPPDISCSIAISQDVGDRFIGEMTKRACGVAERLRRHRSMLVMRRSFKVNHRKNLMHCGTGRDHTRLHCLFGGFHCSATICRYAEATVNWWVGSHFHTMRSCPSSGLGGKTLKMCGRSCVGATKLVNGHIIPEIDFIARARQPKEMRSD</sequence>
<proteinExistence type="predicted"/>
<organism evidence="1 2">
    <name type="scientific">Hibiscus sabdariffa</name>
    <name type="common">roselle</name>
    <dbReference type="NCBI Taxonomy" id="183260"/>
    <lineage>
        <taxon>Eukaryota</taxon>
        <taxon>Viridiplantae</taxon>
        <taxon>Streptophyta</taxon>
        <taxon>Embryophyta</taxon>
        <taxon>Tracheophyta</taxon>
        <taxon>Spermatophyta</taxon>
        <taxon>Magnoliopsida</taxon>
        <taxon>eudicotyledons</taxon>
        <taxon>Gunneridae</taxon>
        <taxon>Pentapetalae</taxon>
        <taxon>rosids</taxon>
        <taxon>malvids</taxon>
        <taxon>Malvales</taxon>
        <taxon>Malvaceae</taxon>
        <taxon>Malvoideae</taxon>
        <taxon>Hibiscus</taxon>
    </lineage>
</organism>
<name>A0ABR2FHJ9_9ROSI</name>
<accession>A0ABR2FHJ9</accession>
<reference evidence="1 2" key="1">
    <citation type="journal article" date="2024" name="G3 (Bethesda)">
        <title>Genome assembly of Hibiscus sabdariffa L. provides insights into metabolisms of medicinal natural products.</title>
        <authorList>
            <person name="Kim T."/>
        </authorList>
    </citation>
    <scope>NUCLEOTIDE SEQUENCE [LARGE SCALE GENOMIC DNA]</scope>
    <source>
        <strain evidence="1">TK-2024</strain>
        <tissue evidence="1">Old leaves</tissue>
    </source>
</reference>
<evidence type="ECO:0000313" key="1">
    <source>
        <dbReference type="EMBL" id="KAK8580266.1"/>
    </source>
</evidence>
<dbReference type="Proteomes" id="UP001472677">
    <property type="component" value="Unassembled WGS sequence"/>
</dbReference>
<keyword evidence="2" id="KW-1185">Reference proteome</keyword>
<comment type="caution">
    <text evidence="1">The sequence shown here is derived from an EMBL/GenBank/DDBJ whole genome shotgun (WGS) entry which is preliminary data.</text>
</comment>
<dbReference type="EMBL" id="JBBPBM010000006">
    <property type="protein sequence ID" value="KAK8580266.1"/>
    <property type="molecule type" value="Genomic_DNA"/>
</dbReference>
<gene>
    <name evidence="1" type="ORF">V6N12_070547</name>
</gene>
<protein>
    <submittedName>
        <fullName evidence="1">Uncharacterized protein</fullName>
    </submittedName>
</protein>